<evidence type="ECO:0008006" key="4">
    <source>
        <dbReference type="Google" id="ProtNLM"/>
    </source>
</evidence>
<gene>
    <name evidence="2" type="ORF">O3P69_008095</name>
</gene>
<dbReference type="AlphaFoldDB" id="A0AAW0SZU0"/>
<feature type="region of interest" description="Disordered" evidence="1">
    <location>
        <begin position="45"/>
        <end position="64"/>
    </location>
</feature>
<feature type="region of interest" description="Disordered" evidence="1">
    <location>
        <begin position="70"/>
        <end position="210"/>
    </location>
</feature>
<name>A0AAW0SZU0_SCYPA</name>
<proteinExistence type="predicted"/>
<dbReference type="Proteomes" id="UP001487740">
    <property type="component" value="Unassembled WGS sequence"/>
</dbReference>
<protein>
    <recommendedName>
        <fullName evidence="4">SAM domain-containing protein</fullName>
    </recommendedName>
</protein>
<accession>A0AAW0SZU0</accession>
<evidence type="ECO:0000313" key="3">
    <source>
        <dbReference type="Proteomes" id="UP001487740"/>
    </source>
</evidence>
<feature type="compositionally biased region" description="Pro residues" evidence="1">
    <location>
        <begin position="175"/>
        <end position="192"/>
    </location>
</feature>
<evidence type="ECO:0000313" key="2">
    <source>
        <dbReference type="EMBL" id="KAK8380945.1"/>
    </source>
</evidence>
<feature type="compositionally biased region" description="Acidic residues" evidence="1">
    <location>
        <begin position="104"/>
        <end position="113"/>
    </location>
</feature>
<feature type="compositionally biased region" description="Polar residues" evidence="1">
    <location>
        <begin position="46"/>
        <end position="62"/>
    </location>
</feature>
<feature type="compositionally biased region" description="Polar residues" evidence="1">
    <location>
        <begin position="114"/>
        <end position="132"/>
    </location>
</feature>
<evidence type="ECO:0000256" key="1">
    <source>
        <dbReference type="SAM" id="MobiDB-lite"/>
    </source>
</evidence>
<sequence>MERGLPLLPASAQSEGCVAVIEGVLDVTTVYYITIETRDSDRPTPLYSSCQVSPVQRTTASKNRPVATVRPFSATGKGEQQKHETLFDSEFEEKDIKQSTLYEDFGEEDEDFSNENTVEYSSCDSGEVSDSCSAAKFDSSCEPQEEDRAFPSPVQPIEETPPSPQLPRPRLQSLPTPPPSSSPSPSPSPPSETKPQSQVTGPQENPDPCRCHREKLRAVLGKLSTFSTGRMEVCQNGGECHEGQGCNTDFVASLKESRSKETCLTECLDEFLEELQLTHLRDYLKVLGCTCVRDLKLLEEPELNAIQLVSRRRLLQRLENMSLHHESPPSDCSLEGWLTWYGLTHIAGFLNAIGVLTVGDMSYLKEEDLELLKPVTRRRILSLYRK</sequence>
<keyword evidence="3" id="KW-1185">Reference proteome</keyword>
<reference evidence="2 3" key="1">
    <citation type="submission" date="2023-03" db="EMBL/GenBank/DDBJ databases">
        <title>High-quality genome of Scylla paramamosain provides insights in environmental adaptation.</title>
        <authorList>
            <person name="Zhang L."/>
        </authorList>
    </citation>
    <scope>NUCLEOTIDE SEQUENCE [LARGE SCALE GENOMIC DNA]</scope>
    <source>
        <strain evidence="2">LZ_2023a</strain>
        <tissue evidence="2">Muscle</tissue>
    </source>
</reference>
<dbReference type="EMBL" id="JARAKH010000041">
    <property type="protein sequence ID" value="KAK8380945.1"/>
    <property type="molecule type" value="Genomic_DNA"/>
</dbReference>
<comment type="caution">
    <text evidence="2">The sequence shown here is derived from an EMBL/GenBank/DDBJ whole genome shotgun (WGS) entry which is preliminary data.</text>
</comment>
<dbReference type="EMBL" id="JARAKH010000041">
    <property type="protein sequence ID" value="KAK8380948.1"/>
    <property type="molecule type" value="Genomic_DNA"/>
</dbReference>
<organism evidence="2 3">
    <name type="scientific">Scylla paramamosain</name>
    <name type="common">Mud crab</name>
    <dbReference type="NCBI Taxonomy" id="85552"/>
    <lineage>
        <taxon>Eukaryota</taxon>
        <taxon>Metazoa</taxon>
        <taxon>Ecdysozoa</taxon>
        <taxon>Arthropoda</taxon>
        <taxon>Crustacea</taxon>
        <taxon>Multicrustacea</taxon>
        <taxon>Malacostraca</taxon>
        <taxon>Eumalacostraca</taxon>
        <taxon>Eucarida</taxon>
        <taxon>Decapoda</taxon>
        <taxon>Pleocyemata</taxon>
        <taxon>Brachyura</taxon>
        <taxon>Eubrachyura</taxon>
        <taxon>Portunoidea</taxon>
        <taxon>Portunidae</taxon>
        <taxon>Portuninae</taxon>
        <taxon>Scylla</taxon>
    </lineage>
</organism>